<organism evidence="2 3">
    <name type="scientific">Candidatus Sediminicultor quintus</name>
    <dbReference type="NCBI Taxonomy" id="1797291"/>
    <lineage>
        <taxon>Bacteria</taxon>
        <taxon>Pseudomonadati</taxon>
        <taxon>Atribacterota</taxon>
        <taxon>Candidatus Phoenicimicrobiia</taxon>
        <taxon>Candidatus Pheonicimicrobiales</taxon>
        <taxon>Candidatus Phoenicimicrobiaceae</taxon>
        <taxon>Candidatus Sediminicultor</taxon>
    </lineage>
</organism>
<sequence>MNVLIEFLVVFKGYLVEVLPFLFMGFLLSGLIHEFIPTRLVEKHLGGKGIKPIICSTLNK</sequence>
<dbReference type="Proteomes" id="UP000177701">
    <property type="component" value="Unassembled WGS sequence"/>
</dbReference>
<dbReference type="EMBL" id="MEYH01000041">
    <property type="protein sequence ID" value="OGD16072.1"/>
    <property type="molecule type" value="Genomic_DNA"/>
</dbReference>
<accession>A0A1F5AC19</accession>
<name>A0A1F5AC19_9BACT</name>
<protein>
    <recommendedName>
        <fullName evidence="4">Permease</fullName>
    </recommendedName>
</protein>
<dbReference type="AlphaFoldDB" id="A0A1F5AC19"/>
<evidence type="ECO:0000313" key="3">
    <source>
        <dbReference type="Proteomes" id="UP000177701"/>
    </source>
</evidence>
<keyword evidence="1" id="KW-0472">Membrane</keyword>
<evidence type="ECO:0000256" key="1">
    <source>
        <dbReference type="SAM" id="Phobius"/>
    </source>
</evidence>
<evidence type="ECO:0008006" key="4">
    <source>
        <dbReference type="Google" id="ProtNLM"/>
    </source>
</evidence>
<evidence type="ECO:0000313" key="2">
    <source>
        <dbReference type="EMBL" id="OGD16072.1"/>
    </source>
</evidence>
<proteinExistence type="predicted"/>
<gene>
    <name evidence="2" type="ORF">A2V47_07735</name>
</gene>
<feature type="transmembrane region" description="Helical" evidence="1">
    <location>
        <begin position="18"/>
        <end position="36"/>
    </location>
</feature>
<reference evidence="2 3" key="1">
    <citation type="journal article" date="2016" name="Nat. Commun.">
        <title>Thousands of microbial genomes shed light on interconnected biogeochemical processes in an aquifer system.</title>
        <authorList>
            <person name="Anantharaman K."/>
            <person name="Brown C.T."/>
            <person name="Hug L.A."/>
            <person name="Sharon I."/>
            <person name="Castelle C.J."/>
            <person name="Probst A.J."/>
            <person name="Thomas B.C."/>
            <person name="Singh A."/>
            <person name="Wilkins M.J."/>
            <person name="Karaoz U."/>
            <person name="Brodie E.L."/>
            <person name="Williams K.H."/>
            <person name="Hubbard S.S."/>
            <person name="Banfield J.F."/>
        </authorList>
    </citation>
    <scope>NUCLEOTIDE SEQUENCE [LARGE SCALE GENOMIC DNA]</scope>
</reference>
<keyword evidence="1" id="KW-1133">Transmembrane helix</keyword>
<keyword evidence="1" id="KW-0812">Transmembrane</keyword>
<comment type="caution">
    <text evidence="2">The sequence shown here is derived from an EMBL/GenBank/DDBJ whole genome shotgun (WGS) entry which is preliminary data.</text>
</comment>